<gene>
    <name evidence="1" type="ORF">P7K49_018222</name>
</gene>
<dbReference type="EMBL" id="JASSZA010000008">
    <property type="protein sequence ID" value="KAK2104366.1"/>
    <property type="molecule type" value="Genomic_DNA"/>
</dbReference>
<evidence type="ECO:0000313" key="2">
    <source>
        <dbReference type="Proteomes" id="UP001266305"/>
    </source>
</evidence>
<proteinExistence type="predicted"/>
<sequence length="61" mass="6519">MTGHTEATYYHKKMGAPAGAQNWGQFQLALGGAMSAESLASALTHLLPYLFTQLALGHRMA</sequence>
<organism evidence="1 2">
    <name type="scientific">Saguinus oedipus</name>
    <name type="common">Cotton-top tamarin</name>
    <name type="synonym">Oedipomidas oedipus</name>
    <dbReference type="NCBI Taxonomy" id="9490"/>
    <lineage>
        <taxon>Eukaryota</taxon>
        <taxon>Metazoa</taxon>
        <taxon>Chordata</taxon>
        <taxon>Craniata</taxon>
        <taxon>Vertebrata</taxon>
        <taxon>Euteleostomi</taxon>
        <taxon>Mammalia</taxon>
        <taxon>Eutheria</taxon>
        <taxon>Euarchontoglires</taxon>
        <taxon>Primates</taxon>
        <taxon>Haplorrhini</taxon>
        <taxon>Platyrrhini</taxon>
        <taxon>Cebidae</taxon>
        <taxon>Callitrichinae</taxon>
        <taxon>Saguinus</taxon>
    </lineage>
</organism>
<name>A0ABQ9V4T6_SAGOE</name>
<keyword evidence="2" id="KW-1185">Reference proteome</keyword>
<comment type="caution">
    <text evidence="1">The sequence shown here is derived from an EMBL/GenBank/DDBJ whole genome shotgun (WGS) entry which is preliminary data.</text>
</comment>
<dbReference type="Proteomes" id="UP001266305">
    <property type="component" value="Unassembled WGS sequence"/>
</dbReference>
<evidence type="ECO:0000313" key="1">
    <source>
        <dbReference type="EMBL" id="KAK2104366.1"/>
    </source>
</evidence>
<reference evidence="1 2" key="1">
    <citation type="submission" date="2023-05" db="EMBL/GenBank/DDBJ databases">
        <title>B98-5 Cell Line De Novo Hybrid Assembly: An Optical Mapping Approach.</title>
        <authorList>
            <person name="Kananen K."/>
            <person name="Auerbach J.A."/>
            <person name="Kautto E."/>
            <person name="Blachly J.S."/>
        </authorList>
    </citation>
    <scope>NUCLEOTIDE SEQUENCE [LARGE SCALE GENOMIC DNA]</scope>
    <source>
        <strain evidence="1">B95-8</strain>
        <tissue evidence="1">Cell line</tissue>
    </source>
</reference>
<protein>
    <submittedName>
        <fullName evidence="1">Uncharacterized protein</fullName>
    </submittedName>
</protein>
<accession>A0ABQ9V4T6</accession>